<accession>A0A9W6RMB3</accession>
<name>A0A9W6RMB3_9ACTN</name>
<dbReference type="SUPFAM" id="SSF82607">
    <property type="entry name" value="YbaB-like"/>
    <property type="match status" value="1"/>
</dbReference>
<protein>
    <recommendedName>
        <fullName evidence="3">YbaB/EbfC DNA-binding family protein</fullName>
    </recommendedName>
</protein>
<dbReference type="AlphaFoldDB" id="A0A9W6RMB3"/>
<evidence type="ECO:0008006" key="3">
    <source>
        <dbReference type="Google" id="ProtNLM"/>
    </source>
</evidence>
<organism evidence="1 2">
    <name type="scientific">Actinoallomurus iriomotensis</name>
    <dbReference type="NCBI Taxonomy" id="478107"/>
    <lineage>
        <taxon>Bacteria</taxon>
        <taxon>Bacillati</taxon>
        <taxon>Actinomycetota</taxon>
        <taxon>Actinomycetes</taxon>
        <taxon>Streptosporangiales</taxon>
        <taxon>Thermomonosporaceae</taxon>
        <taxon>Actinoallomurus</taxon>
    </lineage>
</organism>
<gene>
    <name evidence="1" type="ORF">Airi01_065650</name>
</gene>
<sequence length="137" mass="14721">MDDTTGGESRIEDLVTTITRRNAALREAQARMSELRGVGRAAAERVTVEVDRFGALTGLRIDPRAMRLGSEALAEAILGAAEQGLRDVRARADEVMRPLIAELAAANAQAMAGVDLGGQDLDDVLAALRDIRHDLRM</sequence>
<dbReference type="InterPro" id="IPR004401">
    <property type="entry name" value="YbaB/EbfC"/>
</dbReference>
<reference evidence="1" key="1">
    <citation type="submission" date="2023-03" db="EMBL/GenBank/DDBJ databases">
        <title>Actinoallomurus iriomotensis NBRC 103681.</title>
        <authorList>
            <person name="Ichikawa N."/>
            <person name="Sato H."/>
            <person name="Tonouchi N."/>
        </authorList>
    </citation>
    <scope>NUCLEOTIDE SEQUENCE</scope>
    <source>
        <strain evidence="1">NBRC 103681</strain>
    </source>
</reference>
<dbReference type="Pfam" id="PF02575">
    <property type="entry name" value="YbaB_DNA_bd"/>
    <property type="match status" value="1"/>
</dbReference>
<evidence type="ECO:0000313" key="2">
    <source>
        <dbReference type="Proteomes" id="UP001165135"/>
    </source>
</evidence>
<dbReference type="GO" id="GO:0003677">
    <property type="term" value="F:DNA binding"/>
    <property type="evidence" value="ECO:0007669"/>
    <property type="project" value="InterPro"/>
</dbReference>
<proteinExistence type="predicted"/>
<dbReference type="Gene3D" id="3.30.1310.10">
    <property type="entry name" value="Nucleoid-associated protein YbaB-like domain"/>
    <property type="match status" value="1"/>
</dbReference>
<dbReference type="InterPro" id="IPR036894">
    <property type="entry name" value="YbaB-like_sf"/>
</dbReference>
<evidence type="ECO:0000313" key="1">
    <source>
        <dbReference type="EMBL" id="GLY78298.1"/>
    </source>
</evidence>
<dbReference type="RefSeq" id="WP_285629029.1">
    <property type="nucleotide sequence ID" value="NZ_BSTJ01000009.1"/>
</dbReference>
<dbReference type="EMBL" id="BSTJ01000009">
    <property type="protein sequence ID" value="GLY78298.1"/>
    <property type="molecule type" value="Genomic_DNA"/>
</dbReference>
<dbReference type="Proteomes" id="UP001165135">
    <property type="component" value="Unassembled WGS sequence"/>
</dbReference>
<comment type="caution">
    <text evidence="1">The sequence shown here is derived from an EMBL/GenBank/DDBJ whole genome shotgun (WGS) entry which is preliminary data.</text>
</comment>